<dbReference type="InterPro" id="IPR004629">
    <property type="entry name" value="WecG_TagA_CpsF"/>
</dbReference>
<dbReference type="Pfam" id="PF03808">
    <property type="entry name" value="Glyco_tran_WecG"/>
    <property type="match status" value="1"/>
</dbReference>
<proteinExistence type="predicted"/>
<reference evidence="4" key="2">
    <citation type="submission" date="2020-06" db="EMBL/GenBank/DDBJ databases">
        <title>Isolation of Planomicrobium glaciei.</title>
        <authorList>
            <person name="Malisova L."/>
            <person name="Safrankova R."/>
            <person name="Jakubu V."/>
            <person name="Spanelova P."/>
        </authorList>
    </citation>
    <scope>NUCLEOTIDE SEQUENCE [LARGE SCALE GENOMIC DNA]</scope>
    <source>
        <strain evidence="4">NRL-ATB46093</strain>
    </source>
</reference>
<keyword evidence="2 3" id="KW-0808">Transferase</keyword>
<dbReference type="Proteomes" id="UP000509222">
    <property type="component" value="Chromosome"/>
</dbReference>
<evidence type="ECO:0000256" key="2">
    <source>
        <dbReference type="ARBA" id="ARBA00022679"/>
    </source>
</evidence>
<evidence type="ECO:0000313" key="3">
    <source>
        <dbReference type="EMBL" id="QKX49494.1"/>
    </source>
</evidence>
<keyword evidence="1" id="KW-0328">Glycosyltransferase</keyword>
<organism evidence="3 4">
    <name type="scientific">Planococcus glaciei</name>
    <dbReference type="NCBI Taxonomy" id="459472"/>
    <lineage>
        <taxon>Bacteria</taxon>
        <taxon>Bacillati</taxon>
        <taxon>Bacillota</taxon>
        <taxon>Bacilli</taxon>
        <taxon>Bacillales</taxon>
        <taxon>Caryophanaceae</taxon>
        <taxon>Planococcus</taxon>
    </lineage>
</organism>
<name>A0A7H8Q6A9_9BACL</name>
<protein>
    <submittedName>
        <fullName evidence="3">WecB/TagA/CpsF family glycosyltransferase</fullName>
    </submittedName>
</protein>
<reference evidence="3 4" key="1">
    <citation type="submission" date="2020-04" db="EMBL/GenBank/DDBJ databases">
        <authorList>
            <person name="Pajer P."/>
            <person name="Broz P."/>
        </authorList>
    </citation>
    <scope>NUCLEOTIDE SEQUENCE [LARGE SCALE GENOMIC DNA]</scope>
    <source>
        <strain evidence="4">NRL-ATB46093</strain>
    </source>
</reference>
<evidence type="ECO:0000313" key="4">
    <source>
        <dbReference type="Proteomes" id="UP000509222"/>
    </source>
</evidence>
<gene>
    <name evidence="3" type="ORF">HF394_02245</name>
</gene>
<dbReference type="NCBIfam" id="TIGR00696">
    <property type="entry name" value="wecG_tagA_cpsF"/>
    <property type="match status" value="1"/>
</dbReference>
<dbReference type="CDD" id="cd06533">
    <property type="entry name" value="Glyco_transf_WecG_TagA"/>
    <property type="match status" value="1"/>
</dbReference>
<dbReference type="AlphaFoldDB" id="A0A7H8Q6A9"/>
<evidence type="ECO:0000256" key="1">
    <source>
        <dbReference type="ARBA" id="ARBA00022676"/>
    </source>
</evidence>
<sequence>MFSMHVDNIGLREACEKVIELSKDQRAFHYVVTPNVDHVMKLQKDMEFRKIYEQASLVLPDGQPLVWASRFLKKPLKEKVSGSDLFPIVCGMAAREKLKVFFLGGQAGVADSAARRLKERFPGLEVAGIYSPPFGFEKDPLENAKIIELIRQAQPDILFVGLGAPKQEKWIRKHLNAVKVPVSLGIGASFDFEAGTIRRAPIWMQKSGLEWFWRFCQEPKRMFKRYFIDDSQFFLLLLKEKYIRKAEL</sequence>
<dbReference type="PANTHER" id="PTHR34136:SF1">
    <property type="entry name" value="UDP-N-ACETYL-D-MANNOSAMINURONIC ACID TRANSFERASE"/>
    <property type="match status" value="1"/>
</dbReference>
<dbReference type="EMBL" id="CP051177">
    <property type="protein sequence ID" value="QKX49494.1"/>
    <property type="molecule type" value="Genomic_DNA"/>
</dbReference>
<dbReference type="GO" id="GO:0016758">
    <property type="term" value="F:hexosyltransferase activity"/>
    <property type="evidence" value="ECO:0007669"/>
    <property type="project" value="TreeGrafter"/>
</dbReference>
<accession>A0A7H8Q6A9</accession>
<keyword evidence="4" id="KW-1185">Reference proteome</keyword>
<dbReference type="PANTHER" id="PTHR34136">
    <property type="match status" value="1"/>
</dbReference>